<dbReference type="eggNOG" id="arCOG03709">
    <property type="taxonomic scope" value="Archaea"/>
</dbReference>
<accession>G7VCA9</accession>
<name>G7VCA9_9CREN</name>
<dbReference type="InterPro" id="IPR010268">
    <property type="entry name" value="PaREP1"/>
</dbReference>
<sequence>MWIAKRRLAAGLWFLKEGSCEYVELSRRGVQILRIPLEDVAKARLMESRAEVELARKFLHAGLLRNAAGKAFQAWKAYLSYLAIKHQDLFQLEGVKILRRGIGVLRKELVLALAPTTMMTQLAEKLGAREPEVVELTALALLIHEYQHNGPDPSGVLSKIPSDDAARGLIERLVAQLERRLAGEAGREPPRLSG</sequence>
<keyword evidence="2" id="KW-1185">Reference proteome</keyword>
<dbReference type="EMBL" id="CP003098">
    <property type="protein sequence ID" value="AET33795.1"/>
    <property type="molecule type" value="Genomic_DNA"/>
</dbReference>
<dbReference type="Pfam" id="PF05942">
    <property type="entry name" value="PaREP1"/>
    <property type="match status" value="1"/>
</dbReference>
<reference evidence="1 2" key="1">
    <citation type="journal article" date="2012" name="J. Bacteriol.">
        <title>Complete genome sequence of strain 1860, a crenarchaeon of the genus pyrobaculum able to grow with various electron acceptors.</title>
        <authorList>
            <person name="Mardanov A.V."/>
            <person name="Gumerov V.M."/>
            <person name="Slobodkina G.B."/>
            <person name="Beletsky A.V."/>
            <person name="Bonch-Osmolovskaya E.A."/>
            <person name="Ravin N.V."/>
            <person name="Skryabin K.G."/>
        </authorList>
    </citation>
    <scope>NUCLEOTIDE SEQUENCE [LARGE SCALE GENOMIC DNA]</scope>
    <source>
        <strain evidence="1 2">1860</strain>
    </source>
</reference>
<dbReference type="KEGG" id="pyr:P186_2409"/>
<dbReference type="BioCyc" id="PSP1104324:GJSN-2355-MONOMER"/>
<dbReference type="Proteomes" id="UP000005867">
    <property type="component" value="Chromosome"/>
</dbReference>
<protein>
    <submittedName>
        <fullName evidence="1">PaREP1-like protein</fullName>
    </submittedName>
</protein>
<evidence type="ECO:0000313" key="2">
    <source>
        <dbReference type="Proteomes" id="UP000005867"/>
    </source>
</evidence>
<dbReference type="STRING" id="1104324.P186_2409"/>
<dbReference type="AlphaFoldDB" id="G7VCA9"/>
<organism evidence="1 2">
    <name type="scientific">Pyrobaculum ferrireducens</name>
    <dbReference type="NCBI Taxonomy" id="1104324"/>
    <lineage>
        <taxon>Archaea</taxon>
        <taxon>Thermoproteota</taxon>
        <taxon>Thermoprotei</taxon>
        <taxon>Thermoproteales</taxon>
        <taxon>Thermoproteaceae</taxon>
        <taxon>Pyrobaculum</taxon>
    </lineage>
</organism>
<dbReference type="HOGENOM" id="CLU_118419_1_0_2"/>
<gene>
    <name evidence="1" type="ORF">P186_2409</name>
</gene>
<evidence type="ECO:0000313" key="1">
    <source>
        <dbReference type="EMBL" id="AET33795.1"/>
    </source>
</evidence>
<proteinExistence type="predicted"/>